<keyword evidence="7 10" id="KW-0418">Kinase</keyword>
<gene>
    <name evidence="10 12" type="primary">tmk</name>
    <name evidence="12" type="ORF">ACFSX4_14310</name>
</gene>
<dbReference type="EC" id="2.7.4.9" evidence="2 10"/>
<dbReference type="PROSITE" id="PS01331">
    <property type="entry name" value="THYMIDYLATE_KINASE"/>
    <property type="match status" value="1"/>
</dbReference>
<accession>A0ABW5WZ06</accession>
<feature type="domain" description="Thymidylate kinase-like" evidence="11">
    <location>
        <begin position="7"/>
        <end position="192"/>
    </location>
</feature>
<dbReference type="InterPro" id="IPR018095">
    <property type="entry name" value="Thymidylate_kin_CS"/>
</dbReference>
<evidence type="ECO:0000313" key="12">
    <source>
        <dbReference type="EMBL" id="MFD2831645.1"/>
    </source>
</evidence>
<organism evidence="12 13">
    <name type="scientific">Corticicoccus populi</name>
    <dbReference type="NCBI Taxonomy" id="1812821"/>
    <lineage>
        <taxon>Bacteria</taxon>
        <taxon>Bacillati</taxon>
        <taxon>Bacillota</taxon>
        <taxon>Bacilli</taxon>
        <taxon>Bacillales</taxon>
        <taxon>Staphylococcaceae</taxon>
        <taxon>Corticicoccus</taxon>
    </lineage>
</organism>
<comment type="catalytic activity">
    <reaction evidence="9 10">
        <text>dTMP + ATP = dTDP + ADP</text>
        <dbReference type="Rhea" id="RHEA:13517"/>
        <dbReference type="ChEBI" id="CHEBI:30616"/>
        <dbReference type="ChEBI" id="CHEBI:58369"/>
        <dbReference type="ChEBI" id="CHEBI:63528"/>
        <dbReference type="ChEBI" id="CHEBI:456216"/>
        <dbReference type="EC" id="2.7.4.9"/>
    </reaction>
</comment>
<evidence type="ECO:0000256" key="7">
    <source>
        <dbReference type="ARBA" id="ARBA00022777"/>
    </source>
</evidence>
<evidence type="ECO:0000256" key="2">
    <source>
        <dbReference type="ARBA" id="ARBA00012980"/>
    </source>
</evidence>
<evidence type="ECO:0000256" key="4">
    <source>
        <dbReference type="ARBA" id="ARBA00022679"/>
    </source>
</evidence>
<keyword evidence="6 10" id="KW-0547">Nucleotide-binding</keyword>
<comment type="caution">
    <text evidence="12">The sequence shown here is derived from an EMBL/GenBank/DDBJ whole genome shotgun (WGS) entry which is preliminary data.</text>
</comment>
<comment type="function">
    <text evidence="10">Phosphorylation of dTMP to form dTDP in both de novo and salvage pathways of dTTP synthesis.</text>
</comment>
<dbReference type="PANTHER" id="PTHR10344:SF4">
    <property type="entry name" value="UMP-CMP KINASE 2, MITOCHONDRIAL"/>
    <property type="match status" value="1"/>
</dbReference>
<feature type="binding site" evidence="10">
    <location>
        <begin position="9"/>
        <end position="16"/>
    </location>
    <ligand>
        <name>ATP</name>
        <dbReference type="ChEBI" id="CHEBI:30616"/>
    </ligand>
</feature>
<dbReference type="InterPro" id="IPR027417">
    <property type="entry name" value="P-loop_NTPase"/>
</dbReference>
<dbReference type="EMBL" id="JBHUOQ010000007">
    <property type="protein sequence ID" value="MFD2831645.1"/>
    <property type="molecule type" value="Genomic_DNA"/>
</dbReference>
<dbReference type="NCBIfam" id="TIGR00041">
    <property type="entry name" value="DTMP_kinase"/>
    <property type="match status" value="1"/>
</dbReference>
<keyword evidence="4 10" id="KW-0808">Transferase</keyword>
<dbReference type="RefSeq" id="WP_377775974.1">
    <property type="nucleotide sequence ID" value="NZ_JBHUOQ010000007.1"/>
</dbReference>
<keyword evidence="8 10" id="KW-0067">ATP-binding</keyword>
<dbReference type="InterPro" id="IPR039430">
    <property type="entry name" value="Thymidylate_kin-like_dom"/>
</dbReference>
<dbReference type="Proteomes" id="UP001597519">
    <property type="component" value="Unassembled WGS sequence"/>
</dbReference>
<keyword evidence="5 10" id="KW-0545">Nucleotide biosynthesis</keyword>
<evidence type="ECO:0000256" key="8">
    <source>
        <dbReference type="ARBA" id="ARBA00022840"/>
    </source>
</evidence>
<comment type="similarity">
    <text evidence="1 10">Belongs to the thymidylate kinase family.</text>
</comment>
<dbReference type="GO" id="GO:0004798">
    <property type="term" value="F:dTMP kinase activity"/>
    <property type="evidence" value="ECO:0007669"/>
    <property type="project" value="UniProtKB-EC"/>
</dbReference>
<sequence length="204" mass="23106">MTYFITFEGPDGSGKSTVIRHIYDYLKSSREVIVTREPGGIPVSEKIRDIVLEDDMDSRTEALLFAASRSQHLVEKVLPALEAGSIVLCDRFIDSSLVYQGYARGIGIDSIQEINAFAIRGRMPDLTIYLKVDAETGLSRITENKRNENRLDKESIDFHNKVVLGYNELSENNPERIKVIDANQDLDKVIQDVIIQVDKFLTKR</sequence>
<dbReference type="InterPro" id="IPR018094">
    <property type="entry name" value="Thymidylate_kinase"/>
</dbReference>
<evidence type="ECO:0000256" key="5">
    <source>
        <dbReference type="ARBA" id="ARBA00022727"/>
    </source>
</evidence>
<evidence type="ECO:0000256" key="1">
    <source>
        <dbReference type="ARBA" id="ARBA00009776"/>
    </source>
</evidence>
<dbReference type="Gene3D" id="3.40.50.300">
    <property type="entry name" value="P-loop containing nucleotide triphosphate hydrolases"/>
    <property type="match status" value="1"/>
</dbReference>
<evidence type="ECO:0000259" key="11">
    <source>
        <dbReference type="Pfam" id="PF02223"/>
    </source>
</evidence>
<dbReference type="CDD" id="cd01672">
    <property type="entry name" value="TMPK"/>
    <property type="match status" value="1"/>
</dbReference>
<evidence type="ECO:0000256" key="3">
    <source>
        <dbReference type="ARBA" id="ARBA00017144"/>
    </source>
</evidence>
<proteinExistence type="inferred from homology"/>
<reference evidence="13" key="1">
    <citation type="journal article" date="2019" name="Int. J. Syst. Evol. Microbiol.">
        <title>The Global Catalogue of Microorganisms (GCM) 10K type strain sequencing project: providing services to taxonomists for standard genome sequencing and annotation.</title>
        <authorList>
            <consortium name="The Broad Institute Genomics Platform"/>
            <consortium name="The Broad Institute Genome Sequencing Center for Infectious Disease"/>
            <person name="Wu L."/>
            <person name="Ma J."/>
        </authorList>
    </citation>
    <scope>NUCLEOTIDE SEQUENCE [LARGE SCALE GENOMIC DNA]</scope>
    <source>
        <strain evidence="13">KCTC 33575</strain>
    </source>
</reference>
<name>A0ABW5WZ06_9STAP</name>
<dbReference type="SUPFAM" id="SSF52540">
    <property type="entry name" value="P-loop containing nucleoside triphosphate hydrolases"/>
    <property type="match status" value="1"/>
</dbReference>
<keyword evidence="13" id="KW-1185">Reference proteome</keyword>
<evidence type="ECO:0000313" key="13">
    <source>
        <dbReference type="Proteomes" id="UP001597519"/>
    </source>
</evidence>
<dbReference type="HAMAP" id="MF_00165">
    <property type="entry name" value="Thymidylate_kinase"/>
    <property type="match status" value="1"/>
</dbReference>
<dbReference type="PANTHER" id="PTHR10344">
    <property type="entry name" value="THYMIDYLATE KINASE"/>
    <property type="match status" value="1"/>
</dbReference>
<evidence type="ECO:0000256" key="9">
    <source>
        <dbReference type="ARBA" id="ARBA00048743"/>
    </source>
</evidence>
<protein>
    <recommendedName>
        <fullName evidence="3 10">Thymidylate kinase</fullName>
        <ecNumber evidence="2 10">2.7.4.9</ecNumber>
    </recommendedName>
    <alternativeName>
        <fullName evidence="10">dTMP kinase</fullName>
    </alternativeName>
</protein>
<dbReference type="Pfam" id="PF02223">
    <property type="entry name" value="Thymidylate_kin"/>
    <property type="match status" value="1"/>
</dbReference>
<evidence type="ECO:0000256" key="6">
    <source>
        <dbReference type="ARBA" id="ARBA00022741"/>
    </source>
</evidence>
<evidence type="ECO:0000256" key="10">
    <source>
        <dbReference type="HAMAP-Rule" id="MF_00165"/>
    </source>
</evidence>